<dbReference type="GO" id="GO:0000049">
    <property type="term" value="F:tRNA binding"/>
    <property type="evidence" value="ECO:0007669"/>
    <property type="project" value="TreeGrafter"/>
</dbReference>
<evidence type="ECO:0000259" key="7">
    <source>
        <dbReference type="Pfam" id="PF08662"/>
    </source>
</evidence>
<feature type="signal peptide" evidence="6">
    <location>
        <begin position="1"/>
        <end position="20"/>
    </location>
</feature>
<evidence type="ECO:0000256" key="1">
    <source>
        <dbReference type="ARBA" id="ARBA00022540"/>
    </source>
</evidence>
<evidence type="ECO:0000313" key="8">
    <source>
        <dbReference type="EMBL" id="RHY54437.1"/>
    </source>
</evidence>
<feature type="chain" id="PRO_5019060097" description="Translation initiation factor beta propellor-like domain-containing protein" evidence="6">
    <location>
        <begin position="21"/>
        <end position="602"/>
    </location>
</feature>
<evidence type="ECO:0000256" key="5">
    <source>
        <dbReference type="SAM" id="MobiDB-lite"/>
    </source>
</evidence>
<dbReference type="AlphaFoldDB" id="A0A418BVM3"/>
<name>A0A418BVM3_APHAT</name>
<dbReference type="Proteomes" id="UP000283543">
    <property type="component" value="Unassembled WGS sequence"/>
</dbReference>
<dbReference type="InterPro" id="IPR013979">
    <property type="entry name" value="TIF_beta_prop-like"/>
</dbReference>
<comment type="caution">
    <text evidence="8">The sequence shown here is derived from an EMBL/GenBank/DDBJ whole genome shotgun (WGS) entry which is preliminary data.</text>
</comment>
<feature type="region of interest" description="Disordered" evidence="5">
    <location>
        <begin position="435"/>
        <end position="458"/>
    </location>
</feature>
<feature type="domain" description="Translation initiation factor beta propellor-like" evidence="7">
    <location>
        <begin position="340"/>
        <end position="384"/>
    </location>
</feature>
<evidence type="ECO:0000313" key="9">
    <source>
        <dbReference type="Proteomes" id="UP000283543"/>
    </source>
</evidence>
<reference evidence="8 9" key="1">
    <citation type="submission" date="2018-08" db="EMBL/GenBank/DDBJ databases">
        <title>Aphanomyces genome sequencing and annotation.</title>
        <authorList>
            <person name="Minardi D."/>
            <person name="Oidtmann B."/>
            <person name="Van Der Giezen M."/>
            <person name="Studholme D.J."/>
        </authorList>
    </citation>
    <scope>NUCLEOTIDE SEQUENCE [LARGE SCALE GENOMIC DNA]</scope>
    <source>
        <strain evidence="8 9">Si</strain>
    </source>
</reference>
<dbReference type="InterPro" id="IPR011387">
    <property type="entry name" value="TIF2A"/>
</dbReference>
<keyword evidence="3" id="KW-0677">Repeat</keyword>
<gene>
    <name evidence="8" type="ORF">DYB34_001311</name>
</gene>
<dbReference type="GO" id="GO:0043022">
    <property type="term" value="F:ribosome binding"/>
    <property type="evidence" value="ECO:0007669"/>
    <property type="project" value="TreeGrafter"/>
</dbReference>
<evidence type="ECO:0000256" key="2">
    <source>
        <dbReference type="ARBA" id="ARBA00022574"/>
    </source>
</evidence>
<dbReference type="GO" id="GO:0003743">
    <property type="term" value="F:translation initiation factor activity"/>
    <property type="evidence" value="ECO:0007669"/>
    <property type="project" value="UniProtKB-KW"/>
</dbReference>
<protein>
    <recommendedName>
        <fullName evidence="7">Translation initiation factor beta propellor-like domain-containing protein</fullName>
    </recommendedName>
</protein>
<dbReference type="GO" id="GO:0003729">
    <property type="term" value="F:mRNA binding"/>
    <property type="evidence" value="ECO:0007669"/>
    <property type="project" value="TreeGrafter"/>
</dbReference>
<evidence type="ECO:0000256" key="6">
    <source>
        <dbReference type="SAM" id="SignalP"/>
    </source>
</evidence>
<dbReference type="Pfam" id="PF08662">
    <property type="entry name" value="eIF2A"/>
    <property type="match status" value="1"/>
</dbReference>
<dbReference type="EMBL" id="QUTB01005606">
    <property type="protein sequence ID" value="RHY54437.1"/>
    <property type="molecule type" value="Genomic_DNA"/>
</dbReference>
<organism evidence="8 9">
    <name type="scientific">Aphanomyces astaci</name>
    <name type="common">Crayfish plague agent</name>
    <dbReference type="NCBI Taxonomy" id="112090"/>
    <lineage>
        <taxon>Eukaryota</taxon>
        <taxon>Sar</taxon>
        <taxon>Stramenopiles</taxon>
        <taxon>Oomycota</taxon>
        <taxon>Saprolegniomycetes</taxon>
        <taxon>Saprolegniales</taxon>
        <taxon>Verrucalvaceae</taxon>
        <taxon>Aphanomyces</taxon>
    </lineage>
</organism>
<keyword evidence="2" id="KW-0853">WD repeat</keyword>
<keyword evidence="1" id="KW-0396">Initiation factor</keyword>
<keyword evidence="6" id="KW-0732">Signal</keyword>
<sequence>MVLLGLLSCACFFFDSMATAVNIPKRKTVDMWVYDDATNPWDGKVVEVAADAQESLDAIQDFLITSTHRIRDNDNMDLASLASIETALYEHFYTLVELAKDAHHASTSATADRIFELNASMQELLTLVSLQRKSTGGGATTTDPYALSDAFLDMYDELVDAGYSSSTFDTWIQLAASEASPGAAYEAIASYMLFQPQVPTSLFPLDLSAALNMLDRAGTASATVLRTIVRLAVFQNETSSTADSLLRTHAATSFLARTVLAARLEANTTNGLATDSDPCEEAAAYYYTSAEDSNAASFSVAPGGLPYKIAVFVPEKKGKPASVRIFPFPPNAAQSHVAFKSFYKAQDVKMKWAPNGSALIIETSTDVDTSGKSYYGETNLFYVQRYFYTATTFPRVRVDNGFKLFKYDGTGPVVSESRTEVYDVQFRPAAAGVYPNRPASPRAKESVRPTVRPCLSYRPPHSTGALADLLRREDGAGSRKLDRNKYAPSNSAVAATKVIPGLDAPVVKKPSKSEKKKKAIEAAEAKAELERVTQALLAQTLPDEPVVLTPEEKQKKAKAIQKKLKQIADIKAKQASGDTLNDDQLAKVGNEPTLLAELAALA</sequence>
<accession>A0A418BVM3</accession>
<keyword evidence="4" id="KW-0648">Protein biosynthesis</keyword>
<dbReference type="VEuPathDB" id="FungiDB:H257_08018"/>
<dbReference type="GO" id="GO:0022627">
    <property type="term" value="C:cytosolic small ribosomal subunit"/>
    <property type="evidence" value="ECO:0007669"/>
    <property type="project" value="TreeGrafter"/>
</dbReference>
<evidence type="ECO:0000256" key="3">
    <source>
        <dbReference type="ARBA" id="ARBA00022737"/>
    </source>
</evidence>
<proteinExistence type="predicted"/>
<dbReference type="PANTHER" id="PTHR13227:SF0">
    <property type="entry name" value="EUKARYOTIC TRANSLATION INITIATION FACTOR 2A"/>
    <property type="match status" value="1"/>
</dbReference>
<evidence type="ECO:0000256" key="4">
    <source>
        <dbReference type="ARBA" id="ARBA00022917"/>
    </source>
</evidence>
<dbReference type="PANTHER" id="PTHR13227">
    <property type="entry name" value="EUKARYOTIC TRANSLATION INITIATION FACTOR 2A"/>
    <property type="match status" value="1"/>
</dbReference>